<keyword evidence="3" id="KW-1185">Reference proteome</keyword>
<evidence type="ECO:0000313" key="2">
    <source>
        <dbReference type="EMBL" id="CAD77594.1"/>
    </source>
</evidence>
<name>Q7UIM0_RHOBA</name>
<evidence type="ECO:0000313" key="3">
    <source>
        <dbReference type="Proteomes" id="UP000001025"/>
    </source>
</evidence>
<evidence type="ECO:0000256" key="1">
    <source>
        <dbReference type="SAM" id="MobiDB-lite"/>
    </source>
</evidence>
<dbReference type="InParanoid" id="Q7UIM0"/>
<gene>
    <name evidence="2" type="ordered locus">RB12447</name>
</gene>
<reference evidence="2 3" key="1">
    <citation type="journal article" date="2003" name="Proc. Natl. Acad. Sci. U.S.A.">
        <title>Complete genome sequence of the marine planctomycete Pirellula sp. strain 1.</title>
        <authorList>
            <person name="Gloeckner F.O."/>
            <person name="Kube M."/>
            <person name="Bauer M."/>
            <person name="Teeling H."/>
            <person name="Lombardot T."/>
            <person name="Ludwig W."/>
            <person name="Gade D."/>
            <person name="Beck A."/>
            <person name="Borzym K."/>
            <person name="Heitmann K."/>
            <person name="Rabus R."/>
            <person name="Schlesner H."/>
            <person name="Amann R."/>
            <person name="Reinhardt R."/>
        </authorList>
    </citation>
    <scope>NUCLEOTIDE SEQUENCE [LARGE SCALE GENOMIC DNA]</scope>
    <source>
        <strain evidence="3">DSM 10527 / NCIMB 13988 / SH1</strain>
    </source>
</reference>
<accession>Q7UIM0</accession>
<feature type="region of interest" description="Disordered" evidence="1">
    <location>
        <begin position="28"/>
        <end position="65"/>
    </location>
</feature>
<organism evidence="2 3">
    <name type="scientific">Rhodopirellula baltica (strain DSM 10527 / NCIMB 13988 / SH1)</name>
    <dbReference type="NCBI Taxonomy" id="243090"/>
    <lineage>
        <taxon>Bacteria</taxon>
        <taxon>Pseudomonadati</taxon>
        <taxon>Planctomycetota</taxon>
        <taxon>Planctomycetia</taxon>
        <taxon>Pirellulales</taxon>
        <taxon>Pirellulaceae</taxon>
        <taxon>Rhodopirellula</taxon>
    </lineage>
</organism>
<dbReference type="KEGG" id="rba:RB12447"/>
<sequence>MQWQPPGDGAFQNVARTLQTVFRFAEDAGSQNQGHFSRRPLGPVISPKFKPGQPSNQPRTRPPLSASTATLLTKSPLECFRGPECQQNGSLELLREQVRNEFV</sequence>
<dbReference type="EMBL" id="BX294155">
    <property type="protein sequence ID" value="CAD77594.1"/>
    <property type="molecule type" value="Genomic_DNA"/>
</dbReference>
<protein>
    <submittedName>
        <fullName evidence="2">Uncharacterized protein</fullName>
    </submittedName>
</protein>
<proteinExistence type="predicted"/>
<dbReference type="EnsemblBacteria" id="CAD77594">
    <property type="protein sequence ID" value="CAD77594"/>
    <property type="gene ID" value="RB12447"/>
</dbReference>
<feature type="compositionally biased region" description="Polar residues" evidence="1">
    <location>
        <begin position="53"/>
        <end position="65"/>
    </location>
</feature>
<dbReference type="HOGENOM" id="CLU_2261604_0_0_0"/>
<dbReference type="STRING" id="243090.RB12447"/>
<dbReference type="AlphaFoldDB" id="Q7UIM0"/>
<dbReference type="Proteomes" id="UP000001025">
    <property type="component" value="Chromosome"/>
</dbReference>